<dbReference type="Pfam" id="PF03564">
    <property type="entry name" value="DUF1759"/>
    <property type="match status" value="1"/>
</dbReference>
<organism evidence="2 3">
    <name type="scientific">Trichonephila inaurata madagascariensis</name>
    <dbReference type="NCBI Taxonomy" id="2747483"/>
    <lineage>
        <taxon>Eukaryota</taxon>
        <taxon>Metazoa</taxon>
        <taxon>Ecdysozoa</taxon>
        <taxon>Arthropoda</taxon>
        <taxon>Chelicerata</taxon>
        <taxon>Arachnida</taxon>
        <taxon>Araneae</taxon>
        <taxon>Araneomorphae</taxon>
        <taxon>Entelegynae</taxon>
        <taxon>Araneoidea</taxon>
        <taxon>Nephilidae</taxon>
        <taxon>Trichonephila</taxon>
        <taxon>Trichonephila inaurata</taxon>
    </lineage>
</organism>
<evidence type="ECO:0000313" key="3">
    <source>
        <dbReference type="Proteomes" id="UP000886998"/>
    </source>
</evidence>
<dbReference type="PANTHER" id="PTHR22954:SF3">
    <property type="entry name" value="PROTEIN CBG08539"/>
    <property type="match status" value="1"/>
</dbReference>
<dbReference type="EMBL" id="BMAV01009471">
    <property type="protein sequence ID" value="GFY53750.1"/>
    <property type="molecule type" value="Genomic_DNA"/>
</dbReference>
<dbReference type="Proteomes" id="UP000886998">
    <property type="component" value="Unassembled WGS sequence"/>
</dbReference>
<accession>A0A8X6XHK3</accession>
<evidence type="ECO:0000256" key="1">
    <source>
        <dbReference type="SAM" id="MobiDB-lite"/>
    </source>
</evidence>
<dbReference type="PANTHER" id="PTHR22954">
    <property type="entry name" value="RETROVIRAL PROTEASE-RELATED"/>
    <property type="match status" value="1"/>
</dbReference>
<dbReference type="InterPro" id="IPR005312">
    <property type="entry name" value="DUF1759"/>
</dbReference>
<sequence>MKTKSENNLNVRLPKITLPTFSGNLHEWLSFKDIFEASVDSNPYLTDAVKLQYLKSALRGDALRIIQSISIVDSNYKLAFSLLEESETNFSGFSSEKPNAVRDQCESSNQSKTALNDSSTPVTDSNKTDSGKRCANSAKVFGSRVHSKNSLSFFEQSNCIMASLSGSEQDRVNLRFFFELEKKSKLDVVKYCMSVGLIASNYTCPNCNENMKWVERKDLDDGYTWQQR</sequence>
<name>A0A8X6XHK3_9ARAC</name>
<proteinExistence type="predicted"/>
<feature type="compositionally biased region" description="Polar residues" evidence="1">
    <location>
        <begin position="106"/>
        <end position="125"/>
    </location>
</feature>
<dbReference type="AlphaFoldDB" id="A0A8X6XHK3"/>
<gene>
    <name evidence="2" type="primary">X975_13019</name>
    <name evidence="2" type="ORF">TNIN_285391</name>
</gene>
<evidence type="ECO:0000313" key="2">
    <source>
        <dbReference type="EMBL" id="GFY53750.1"/>
    </source>
</evidence>
<protein>
    <submittedName>
        <fullName evidence="2">Uncharacterized protein</fullName>
    </submittedName>
</protein>
<comment type="caution">
    <text evidence="2">The sequence shown here is derived from an EMBL/GenBank/DDBJ whole genome shotgun (WGS) entry which is preliminary data.</text>
</comment>
<feature type="region of interest" description="Disordered" evidence="1">
    <location>
        <begin position="90"/>
        <end position="133"/>
    </location>
</feature>
<reference evidence="2" key="1">
    <citation type="submission" date="2020-08" db="EMBL/GenBank/DDBJ databases">
        <title>Multicomponent nature underlies the extraordinary mechanical properties of spider dragline silk.</title>
        <authorList>
            <person name="Kono N."/>
            <person name="Nakamura H."/>
            <person name="Mori M."/>
            <person name="Yoshida Y."/>
            <person name="Ohtoshi R."/>
            <person name="Malay A.D."/>
            <person name="Moran D.A.P."/>
            <person name="Tomita M."/>
            <person name="Numata K."/>
            <person name="Arakawa K."/>
        </authorList>
    </citation>
    <scope>NUCLEOTIDE SEQUENCE</scope>
</reference>
<dbReference type="OrthoDB" id="6436535at2759"/>
<keyword evidence="3" id="KW-1185">Reference proteome</keyword>